<reference evidence="9 10" key="1">
    <citation type="journal article" date="2023" name="IScience">
        <title>Expanded male sex-determining region conserved during the evolution of homothallism in the green alga Volvox.</title>
        <authorList>
            <person name="Yamamoto K."/>
            <person name="Matsuzaki R."/>
            <person name="Mahakham W."/>
            <person name="Heman W."/>
            <person name="Sekimoto H."/>
            <person name="Kawachi M."/>
            <person name="Minakuchi Y."/>
            <person name="Toyoda A."/>
            <person name="Nozaki H."/>
        </authorList>
    </citation>
    <scope>NUCLEOTIDE SEQUENCE [LARGE SCALE GENOMIC DNA]</scope>
    <source>
        <strain evidence="9 10">NIES-4468</strain>
    </source>
</reference>
<evidence type="ECO:0000256" key="1">
    <source>
        <dbReference type="ARBA" id="ARBA00004496"/>
    </source>
</evidence>
<comment type="function">
    <text evidence="6">Regulates ciliary localization of the BBSome complex. Together with the BBSome complex, controls SMO ciliary trafficking and contributes to the sonic hedgehog (SHH) pathway regulation. May play a role in neurite outgrowth. May have tumor suppressor function.</text>
</comment>
<evidence type="ECO:0000256" key="5">
    <source>
        <dbReference type="ARBA" id="ARBA00023054"/>
    </source>
</evidence>
<organism evidence="9 10">
    <name type="scientific">Volvox africanus</name>
    <dbReference type="NCBI Taxonomy" id="51714"/>
    <lineage>
        <taxon>Eukaryota</taxon>
        <taxon>Viridiplantae</taxon>
        <taxon>Chlorophyta</taxon>
        <taxon>core chlorophytes</taxon>
        <taxon>Chlorophyceae</taxon>
        <taxon>CS clade</taxon>
        <taxon>Chlamydomonadales</taxon>
        <taxon>Volvocaceae</taxon>
        <taxon>Volvox</taxon>
    </lineage>
</organism>
<evidence type="ECO:0000256" key="7">
    <source>
        <dbReference type="ARBA" id="ARBA00026004"/>
    </source>
</evidence>
<evidence type="ECO:0000256" key="8">
    <source>
        <dbReference type="SAM" id="Coils"/>
    </source>
</evidence>
<dbReference type="PANTHER" id="PTHR21635:SF0">
    <property type="entry name" value="LEUCINE ZIPPER TRANSCRIPTION FACTOR-LIKE PROTEIN 1"/>
    <property type="match status" value="1"/>
</dbReference>
<keyword evidence="5 8" id="KW-0175">Coiled coil</keyword>
<evidence type="ECO:0000256" key="4">
    <source>
        <dbReference type="ARBA" id="ARBA00022490"/>
    </source>
</evidence>
<evidence type="ECO:0000313" key="10">
    <source>
        <dbReference type="Proteomes" id="UP001165090"/>
    </source>
</evidence>
<comment type="subcellular location">
    <subcellularLocation>
        <location evidence="1">Cytoplasm</location>
    </subcellularLocation>
</comment>
<dbReference type="EMBL" id="BSDZ01000014">
    <property type="protein sequence ID" value="GLI62895.1"/>
    <property type="molecule type" value="Genomic_DNA"/>
</dbReference>
<keyword evidence="4" id="KW-0963">Cytoplasm</keyword>
<dbReference type="PANTHER" id="PTHR21635">
    <property type="entry name" value="LEUCINE ZIPPER TRANSCRIPTION FACTOR LIKE"/>
    <property type="match status" value="1"/>
</dbReference>
<protein>
    <recommendedName>
        <fullName evidence="3">Leucine zipper transcription factor-like protein 1</fullName>
    </recommendedName>
</protein>
<name>A0ABQ5RZ33_9CHLO</name>
<evidence type="ECO:0000256" key="2">
    <source>
        <dbReference type="ARBA" id="ARBA00008868"/>
    </source>
</evidence>
<evidence type="ECO:0000256" key="6">
    <source>
        <dbReference type="ARBA" id="ARBA00024898"/>
    </source>
</evidence>
<comment type="similarity">
    <text evidence="2">Belongs to the LZTFL1 family.</text>
</comment>
<accession>A0ABQ5RZ33</accession>
<dbReference type="InterPro" id="IPR026157">
    <property type="entry name" value="LZTFL1"/>
</dbReference>
<evidence type="ECO:0000256" key="3">
    <source>
        <dbReference type="ARBA" id="ARBA00018920"/>
    </source>
</evidence>
<feature type="coiled-coil region" evidence="8">
    <location>
        <begin position="156"/>
        <end position="204"/>
    </location>
</feature>
<comment type="subunit">
    <text evidence="7">Self-associates. Interacts with BBS9; the interaction mediates the association of LZTL1 with the BBsome complex and regulates BBSome ciliary trafficking.</text>
</comment>
<keyword evidence="10" id="KW-1185">Reference proteome</keyword>
<dbReference type="Proteomes" id="UP001165090">
    <property type="component" value="Unassembled WGS sequence"/>
</dbReference>
<comment type="caution">
    <text evidence="9">The sequence shown here is derived from an EMBL/GenBank/DDBJ whole genome shotgun (WGS) entry which is preliminary data.</text>
</comment>
<evidence type="ECO:0000313" key="9">
    <source>
        <dbReference type="EMBL" id="GLI62895.1"/>
    </source>
</evidence>
<gene>
    <name evidence="9" type="primary">VAMT030</name>
    <name evidence="9" type="ORF">VaNZ11_005715</name>
</gene>
<proteinExistence type="inferred from homology"/>
<dbReference type="Pfam" id="PF15294">
    <property type="entry name" value="Leu_zip"/>
    <property type="match status" value="1"/>
</dbReference>
<sequence length="328" mass="36635">MSISLSEDGELQVQAYLRFAKLKRDQHVREVISTVSDFRSEHIRQGELYSYKDLSQIFQELGQEAKQLIDKEIQNAYHTNALLVKILLSQAQAQGVDLFVDTHALENELLLKQISASEATALARSASDFLQRNITLGKLGTVATVTTQDPALIKERDALKAELVLVQERLIKLQEETTVMMRDRTALNNQINRLKDELATKDKELASVLGDKDASVSKLLKEMEQISATTANMSELTAAEVEQLKKQAGGLGVKLSALMEDLKAARNQVALKDKELRAAGEALNGKLQESKQFLQMKQMMQAKSQEVAMLRKRLEKYEPQNVPSADIA</sequence>